<gene>
    <name evidence="7" type="ORF">Ciccas_009431</name>
</gene>
<dbReference type="AlphaFoldDB" id="A0ABD2PX27"/>
<accession>A0ABD2PX27</accession>
<evidence type="ECO:0000256" key="5">
    <source>
        <dbReference type="SAM" id="Phobius"/>
    </source>
</evidence>
<dbReference type="InterPro" id="IPR005821">
    <property type="entry name" value="Ion_trans_dom"/>
</dbReference>
<feature type="transmembrane region" description="Helical" evidence="5">
    <location>
        <begin position="127"/>
        <end position="147"/>
    </location>
</feature>
<feature type="non-terminal residue" evidence="7">
    <location>
        <position position="284"/>
    </location>
</feature>
<comment type="subcellular location">
    <subcellularLocation>
        <location evidence="1">Membrane</location>
        <topology evidence="1">Multi-pass membrane protein</topology>
    </subcellularLocation>
</comment>
<protein>
    <recommendedName>
        <fullName evidence="6">Ion transport domain-containing protein</fullName>
    </recommendedName>
</protein>
<evidence type="ECO:0000256" key="2">
    <source>
        <dbReference type="ARBA" id="ARBA00022692"/>
    </source>
</evidence>
<proteinExistence type="predicted"/>
<name>A0ABD2PX27_9PLAT</name>
<evidence type="ECO:0000313" key="7">
    <source>
        <dbReference type="EMBL" id="KAL3311986.1"/>
    </source>
</evidence>
<evidence type="ECO:0000256" key="1">
    <source>
        <dbReference type="ARBA" id="ARBA00004141"/>
    </source>
</evidence>
<dbReference type="InterPro" id="IPR050866">
    <property type="entry name" value="CNG_cation_channel"/>
</dbReference>
<keyword evidence="4 5" id="KW-0472">Membrane</keyword>
<reference evidence="7 8" key="1">
    <citation type="submission" date="2024-11" db="EMBL/GenBank/DDBJ databases">
        <title>Adaptive evolution of stress response genes in parasites aligns with host niche diversity.</title>
        <authorList>
            <person name="Hahn C."/>
            <person name="Resl P."/>
        </authorList>
    </citation>
    <scope>NUCLEOTIDE SEQUENCE [LARGE SCALE GENOMIC DNA]</scope>
    <source>
        <strain evidence="7">EGGRZ-B1_66</strain>
        <tissue evidence="7">Body</tissue>
    </source>
</reference>
<dbReference type="GO" id="GO:0016020">
    <property type="term" value="C:membrane"/>
    <property type="evidence" value="ECO:0007669"/>
    <property type="project" value="UniProtKB-SubCell"/>
</dbReference>
<dbReference type="Gene3D" id="1.10.287.70">
    <property type="match status" value="1"/>
</dbReference>
<keyword evidence="3 5" id="KW-1133">Transmembrane helix</keyword>
<organism evidence="7 8">
    <name type="scientific">Cichlidogyrus casuarinus</name>
    <dbReference type="NCBI Taxonomy" id="1844966"/>
    <lineage>
        <taxon>Eukaryota</taxon>
        <taxon>Metazoa</taxon>
        <taxon>Spiralia</taxon>
        <taxon>Lophotrochozoa</taxon>
        <taxon>Platyhelminthes</taxon>
        <taxon>Monogenea</taxon>
        <taxon>Monopisthocotylea</taxon>
        <taxon>Dactylogyridea</taxon>
        <taxon>Ancyrocephalidae</taxon>
        <taxon>Cichlidogyrus</taxon>
    </lineage>
</organism>
<feature type="transmembrane region" description="Helical" evidence="5">
    <location>
        <begin position="80"/>
        <end position="107"/>
    </location>
</feature>
<evidence type="ECO:0000256" key="3">
    <source>
        <dbReference type="ARBA" id="ARBA00022989"/>
    </source>
</evidence>
<keyword evidence="8" id="KW-1185">Reference proteome</keyword>
<dbReference type="Pfam" id="PF00520">
    <property type="entry name" value="Ion_trans"/>
    <property type="match status" value="1"/>
</dbReference>
<feature type="domain" description="Ion transport" evidence="6">
    <location>
        <begin position="50"/>
        <end position="275"/>
    </location>
</feature>
<keyword evidence="2 5" id="KW-0812">Transmembrane</keyword>
<evidence type="ECO:0000313" key="8">
    <source>
        <dbReference type="Proteomes" id="UP001626550"/>
    </source>
</evidence>
<feature type="transmembrane region" description="Helical" evidence="5">
    <location>
        <begin position="48"/>
        <end position="68"/>
    </location>
</feature>
<sequence>MVVDCDADKGKISVGDRGERMALIPGLFEKAGGQKRWRLFINPTGKPIHIWNGFVTTIFTYNVIIIAFRTGFKEIDERNLLYWFSLDYTADFIYFLDFLCGFCMGFFDDEGVLQIQFRRTRTYYMNSTRFYMDILSLLPLDLLYLSIGYKSAFRCFRLVKLYKFWDFHDRAERHTNYPNLMRSLKLIYYLALLIHMNACFYEYFLPSHHRPTDNSTLNQYLSAISWSLQTVTLMQTNFQPRSNSTSEQLFFIFELFFSLILFATVLGFVNNIVTNVSVGRKDFQ</sequence>
<dbReference type="PANTHER" id="PTHR45638:SF4">
    <property type="entry name" value="CYCLIC NUCLEOTIDE-BINDING DOMAIN-CONTAINING PROTEIN"/>
    <property type="match status" value="1"/>
</dbReference>
<dbReference type="Proteomes" id="UP001626550">
    <property type="component" value="Unassembled WGS sequence"/>
</dbReference>
<evidence type="ECO:0000256" key="4">
    <source>
        <dbReference type="ARBA" id="ARBA00023136"/>
    </source>
</evidence>
<dbReference type="SUPFAM" id="SSF81324">
    <property type="entry name" value="Voltage-gated potassium channels"/>
    <property type="match status" value="1"/>
</dbReference>
<feature type="transmembrane region" description="Helical" evidence="5">
    <location>
        <begin position="186"/>
        <end position="205"/>
    </location>
</feature>
<feature type="transmembrane region" description="Helical" evidence="5">
    <location>
        <begin position="250"/>
        <end position="273"/>
    </location>
</feature>
<comment type="caution">
    <text evidence="7">The sequence shown here is derived from an EMBL/GenBank/DDBJ whole genome shotgun (WGS) entry which is preliminary data.</text>
</comment>
<dbReference type="EMBL" id="JBJKFK010001927">
    <property type="protein sequence ID" value="KAL3311986.1"/>
    <property type="molecule type" value="Genomic_DNA"/>
</dbReference>
<dbReference type="PANTHER" id="PTHR45638">
    <property type="entry name" value="CYCLIC NUCLEOTIDE-GATED CATION CHANNEL SUBUNIT A"/>
    <property type="match status" value="1"/>
</dbReference>
<evidence type="ECO:0000259" key="6">
    <source>
        <dbReference type="Pfam" id="PF00520"/>
    </source>
</evidence>